<dbReference type="EMBL" id="JAHUTI010050902">
    <property type="protein sequence ID" value="MED6248883.1"/>
    <property type="molecule type" value="Genomic_DNA"/>
</dbReference>
<gene>
    <name evidence="3" type="ORF">ATANTOWER_006465</name>
</gene>
<evidence type="ECO:0000313" key="3">
    <source>
        <dbReference type="EMBL" id="MED6248883.1"/>
    </source>
</evidence>
<dbReference type="Gene3D" id="2.60.120.200">
    <property type="match status" value="1"/>
</dbReference>
<dbReference type="Proteomes" id="UP001345963">
    <property type="component" value="Unassembled WGS sequence"/>
</dbReference>
<protein>
    <recommendedName>
        <fullName evidence="2">Laminin G domain-containing protein</fullName>
    </recommendedName>
</protein>
<dbReference type="PANTHER" id="PTHR15036">
    <property type="entry name" value="PIKACHURIN-LIKE PROTEIN"/>
    <property type="match status" value="1"/>
</dbReference>
<keyword evidence="4" id="KW-1185">Reference proteome</keyword>
<accession>A0ABU7BEP5</accession>
<evidence type="ECO:0000313" key="4">
    <source>
        <dbReference type="Proteomes" id="UP001345963"/>
    </source>
</evidence>
<dbReference type="SMART" id="SM00282">
    <property type="entry name" value="LamG"/>
    <property type="match status" value="1"/>
</dbReference>
<dbReference type="CDD" id="cd00110">
    <property type="entry name" value="LamG"/>
    <property type="match status" value="1"/>
</dbReference>
<dbReference type="PANTHER" id="PTHR15036:SF84">
    <property type="entry name" value="CONTACTIN-ASSOCIATED PROTEIN-LIKE 5 ISOFORM X1"/>
    <property type="match status" value="1"/>
</dbReference>
<comment type="caution">
    <text evidence="1">Lacks conserved residue(s) required for the propagation of feature annotation.</text>
</comment>
<name>A0ABU7BEP5_9TELE</name>
<evidence type="ECO:0000259" key="2">
    <source>
        <dbReference type="PROSITE" id="PS50025"/>
    </source>
</evidence>
<dbReference type="PROSITE" id="PS50025">
    <property type="entry name" value="LAM_G_DOMAIN"/>
    <property type="match status" value="1"/>
</dbReference>
<dbReference type="InterPro" id="IPR001791">
    <property type="entry name" value="Laminin_G"/>
</dbReference>
<evidence type="ECO:0000256" key="1">
    <source>
        <dbReference type="PROSITE-ProRule" id="PRU00122"/>
    </source>
</evidence>
<organism evidence="3 4">
    <name type="scientific">Ataeniobius toweri</name>
    <dbReference type="NCBI Taxonomy" id="208326"/>
    <lineage>
        <taxon>Eukaryota</taxon>
        <taxon>Metazoa</taxon>
        <taxon>Chordata</taxon>
        <taxon>Craniata</taxon>
        <taxon>Vertebrata</taxon>
        <taxon>Euteleostomi</taxon>
        <taxon>Actinopterygii</taxon>
        <taxon>Neopterygii</taxon>
        <taxon>Teleostei</taxon>
        <taxon>Neoteleostei</taxon>
        <taxon>Acanthomorphata</taxon>
        <taxon>Ovalentaria</taxon>
        <taxon>Atherinomorphae</taxon>
        <taxon>Cyprinodontiformes</taxon>
        <taxon>Goodeidae</taxon>
        <taxon>Ataeniobius</taxon>
    </lineage>
</organism>
<sequence length="306" mass="34258">MSTVKDVISLRFKSYQAEGVLLHGEGQRGDYITLELHRGRLDLYLNLDDSRSRFSSRRVPVTVGSLLDDQHWHSAHIERFNRQVNLTVDSHTQHFQTSGEGLSLEVDYELSFGGIPLPGKPGTFLRKNFHGCIENLYYNGINIIDLAKRRKLQIHSVDAVSGMCVGLHHRPEIGSEKNIQRLTQTNVVKIHIQWLVKPVGTSGPVFGKCSYLLSLDPFSSSSNNLFFGDLFPSDALKSEAIDSASTFSFIWEISRPLTSFLLGIQRFLVRSSLTRSPPQHNQLCLVGPDHLSLVSFPALILFASGK</sequence>
<feature type="domain" description="Laminin G" evidence="2">
    <location>
        <begin position="1"/>
        <end position="164"/>
    </location>
</feature>
<comment type="caution">
    <text evidence="3">The sequence shown here is derived from an EMBL/GenBank/DDBJ whole genome shotgun (WGS) entry which is preliminary data.</text>
</comment>
<proteinExistence type="predicted"/>
<reference evidence="3 4" key="1">
    <citation type="submission" date="2021-07" db="EMBL/GenBank/DDBJ databases">
        <authorList>
            <person name="Palmer J.M."/>
        </authorList>
    </citation>
    <scope>NUCLEOTIDE SEQUENCE [LARGE SCALE GENOMIC DNA]</scope>
    <source>
        <strain evidence="3 4">AT_MEX2019</strain>
        <tissue evidence="3">Muscle</tissue>
    </source>
</reference>
<dbReference type="SUPFAM" id="SSF49899">
    <property type="entry name" value="Concanavalin A-like lectins/glucanases"/>
    <property type="match status" value="1"/>
</dbReference>
<dbReference type="Pfam" id="PF02210">
    <property type="entry name" value="Laminin_G_2"/>
    <property type="match status" value="1"/>
</dbReference>
<dbReference type="InterPro" id="IPR013320">
    <property type="entry name" value="ConA-like_dom_sf"/>
</dbReference>
<dbReference type="InterPro" id="IPR050372">
    <property type="entry name" value="Neurexin-related_CASP"/>
</dbReference>